<dbReference type="EMBL" id="JANAWD010000439">
    <property type="protein sequence ID" value="KAJ3479433.1"/>
    <property type="molecule type" value="Genomic_DNA"/>
</dbReference>
<comment type="caution">
    <text evidence="1">The sequence shown here is derived from an EMBL/GenBank/DDBJ whole genome shotgun (WGS) entry which is preliminary data.</text>
</comment>
<keyword evidence="2" id="KW-1185">Reference proteome</keyword>
<organism evidence="1 2">
    <name type="scientific">Meripilus lineatus</name>
    <dbReference type="NCBI Taxonomy" id="2056292"/>
    <lineage>
        <taxon>Eukaryota</taxon>
        <taxon>Fungi</taxon>
        <taxon>Dikarya</taxon>
        <taxon>Basidiomycota</taxon>
        <taxon>Agaricomycotina</taxon>
        <taxon>Agaricomycetes</taxon>
        <taxon>Polyporales</taxon>
        <taxon>Meripilaceae</taxon>
        <taxon>Meripilus</taxon>
    </lineage>
</organism>
<accession>A0AAD5YDA3</accession>
<sequence length="364" mass="41479">MAATENPAVNHFFEEWNRLRAGFALGISEHPDKIAETLVLLHQEPEGLLRYAHADVLYESFQGRDFNNHIILRRVYVACTTGVPLAVLNILLDAQTYIWESSSEFSHPGLGMYIVWMLRILMSCCREIAASRPADFDGAFKEPISQILSGCPSLWRILWLHRHRLFDPEYGGSELSIKTHNQMRGGLYLLLNEIISINIRHLGDNKQPSVVFDYVAELMLYTWQYEKNITYSELAVEVMFTVFTESEPEKYEEPMSKAITDEVTAGRLSRNICDNLVHERTLDTQLAEMLFILCVFLRNNDLLALSRKGNYLKSVAVALQKQLCSGIYVKLDMRTMRYGLQALVILLVHRGPNLPLLAAGPTPT</sequence>
<proteinExistence type="predicted"/>
<name>A0AAD5YDA3_9APHY</name>
<reference evidence="1" key="1">
    <citation type="submission" date="2022-07" db="EMBL/GenBank/DDBJ databases">
        <title>Genome Sequence of Physisporinus lineatus.</title>
        <authorList>
            <person name="Buettner E."/>
        </authorList>
    </citation>
    <scope>NUCLEOTIDE SEQUENCE</scope>
    <source>
        <strain evidence="1">VT162</strain>
    </source>
</reference>
<protein>
    <submittedName>
        <fullName evidence="1">Uncharacterized protein</fullName>
    </submittedName>
</protein>
<dbReference type="AlphaFoldDB" id="A0AAD5YDA3"/>
<dbReference type="Proteomes" id="UP001212997">
    <property type="component" value="Unassembled WGS sequence"/>
</dbReference>
<evidence type="ECO:0000313" key="2">
    <source>
        <dbReference type="Proteomes" id="UP001212997"/>
    </source>
</evidence>
<gene>
    <name evidence="1" type="ORF">NLI96_g9059</name>
</gene>
<evidence type="ECO:0000313" key="1">
    <source>
        <dbReference type="EMBL" id="KAJ3479433.1"/>
    </source>
</evidence>